<proteinExistence type="predicted"/>
<dbReference type="EMBL" id="CAUYUE010000002">
    <property type="protein sequence ID" value="CAK0741478.1"/>
    <property type="molecule type" value="Genomic_DNA"/>
</dbReference>
<dbReference type="PANTHER" id="PTHR21228">
    <property type="entry name" value="FAST LEU-RICH DOMAIN-CONTAINING"/>
    <property type="match status" value="1"/>
</dbReference>
<accession>A0AAV1HSZ9</accession>
<feature type="region of interest" description="Disordered" evidence="1">
    <location>
        <begin position="76"/>
        <end position="96"/>
    </location>
</feature>
<dbReference type="GO" id="GO:0003723">
    <property type="term" value="F:RNA binding"/>
    <property type="evidence" value="ECO:0007669"/>
    <property type="project" value="TreeGrafter"/>
</dbReference>
<keyword evidence="4" id="KW-1185">Reference proteome</keyword>
<gene>
    <name evidence="3" type="ORF">CVIRNUC_001327</name>
</gene>
<dbReference type="AlphaFoldDB" id="A0AAV1HSZ9"/>
<dbReference type="GO" id="GO:0044528">
    <property type="term" value="P:regulation of mitochondrial mRNA stability"/>
    <property type="evidence" value="ECO:0007669"/>
    <property type="project" value="TreeGrafter"/>
</dbReference>
<reference evidence="3 4" key="1">
    <citation type="submission" date="2023-10" db="EMBL/GenBank/DDBJ databases">
        <authorList>
            <person name="Maclean D."/>
            <person name="Macfadyen A."/>
        </authorList>
    </citation>
    <scope>NUCLEOTIDE SEQUENCE [LARGE SCALE GENOMIC DNA]</scope>
</reference>
<dbReference type="PANTHER" id="PTHR21228:SF40">
    <property type="entry name" value="LD45607P"/>
    <property type="match status" value="1"/>
</dbReference>
<organism evidence="3 4">
    <name type="scientific">Coccomyxa viridis</name>
    <dbReference type="NCBI Taxonomy" id="1274662"/>
    <lineage>
        <taxon>Eukaryota</taxon>
        <taxon>Viridiplantae</taxon>
        <taxon>Chlorophyta</taxon>
        <taxon>core chlorophytes</taxon>
        <taxon>Trebouxiophyceae</taxon>
        <taxon>Trebouxiophyceae incertae sedis</taxon>
        <taxon>Coccomyxaceae</taxon>
        <taxon>Coccomyxa</taxon>
    </lineage>
</organism>
<feature type="compositionally biased region" description="Polar residues" evidence="1">
    <location>
        <begin position="685"/>
        <end position="739"/>
    </location>
</feature>
<feature type="domain" description="RNA-editing substrate-binding complex 6 protein" evidence="2">
    <location>
        <begin position="239"/>
        <end position="403"/>
    </location>
</feature>
<dbReference type="InterPro" id="IPR050870">
    <property type="entry name" value="FAST_kinase"/>
</dbReference>
<dbReference type="Proteomes" id="UP001314263">
    <property type="component" value="Unassembled WGS sequence"/>
</dbReference>
<protein>
    <recommendedName>
        <fullName evidence="2">RNA-editing substrate-binding complex 6 protein domain-containing protein</fullName>
    </recommendedName>
</protein>
<name>A0AAV1HSZ9_9CHLO</name>
<dbReference type="GO" id="GO:0035770">
    <property type="term" value="C:ribonucleoprotein granule"/>
    <property type="evidence" value="ECO:0007669"/>
    <property type="project" value="TreeGrafter"/>
</dbReference>
<comment type="caution">
    <text evidence="3">The sequence shown here is derived from an EMBL/GenBank/DDBJ whole genome shotgun (WGS) entry which is preliminary data.</text>
</comment>
<dbReference type="GO" id="GO:0005759">
    <property type="term" value="C:mitochondrial matrix"/>
    <property type="evidence" value="ECO:0007669"/>
    <property type="project" value="TreeGrafter"/>
</dbReference>
<feature type="region of interest" description="Disordered" evidence="1">
    <location>
        <begin position="643"/>
        <end position="764"/>
    </location>
</feature>
<evidence type="ECO:0000256" key="1">
    <source>
        <dbReference type="SAM" id="MobiDB-lite"/>
    </source>
</evidence>
<evidence type="ECO:0000259" key="2">
    <source>
        <dbReference type="Pfam" id="PF26188"/>
    </source>
</evidence>
<dbReference type="Pfam" id="PF26188">
    <property type="entry name" value="RESC6"/>
    <property type="match status" value="1"/>
</dbReference>
<evidence type="ECO:0000313" key="3">
    <source>
        <dbReference type="EMBL" id="CAK0741478.1"/>
    </source>
</evidence>
<sequence>MREISTITIRDYINSHCACVQTYRDVFDSRHHRTLSDQHFAARMPSTSSCSCNVLHGHYARVFRWQQLDSARPQTAVWARQRPQRKSRQSDLSQQDIDDISQEQLAGDGFSAEFAAADTSFPARSAQADSTADVLRSSASARALGVSMDSPSISSSSTISSSAASVLSQEIVECTEANEILEVVTEEAELLTGPAAVLAMHQLALCPREQHAALRGSQPFAQLLALLERHSPSLGPKEVAQALWSLAKLRQNRPKLVAKLVAQGRDIMQELNPRDISTIAWALGTMRCKVEPAFWRELSDAALSSWGNMQPQGMSMFLLGLAKLEAEPGEELLEAAAASLHAGLQEFGHQAVANTFYSLARLQHYDAQLCAAVEKHVSETISDYRPQELMNILWAFVQFRYRAKRLLPKLEEAVQQPDQAAQLTGSDWASLAWGVASLGEVLTPSAASTINEYSATCLEAMKPAELCNLLWGLGVMDLCEQPVFAMAFGAAVQRHARRPLEPRLLRQLLQAAVLAEAAGVEVSLPAQLRRTAAKWWSATRNMVPSLSHSSISAQLRQRGVPHTMLVHLGEGLPTADIAIQPKNGSRALAVQVMGPHEVSVNSQELLGRAKAEARLFAAHGWKPVHLVLGSGALGRQVQQIAQEFGDQQPVKSDSDRPPRKPQSRRPGSSGPKKPIPGNSKEGWVQWQQPKQESLLGQDSGSRNGAWNVQQSEQSGSPLQGSHEQSAGQQERQMGPSASSPGRDRQALAGPPKRLWGSSAVTALC</sequence>
<evidence type="ECO:0000313" key="4">
    <source>
        <dbReference type="Proteomes" id="UP001314263"/>
    </source>
</evidence>
<feature type="compositionally biased region" description="Low complexity" evidence="1">
    <location>
        <begin position="666"/>
        <end position="680"/>
    </location>
</feature>
<dbReference type="InterPro" id="IPR058917">
    <property type="entry name" value="RESC6_dom"/>
</dbReference>
<dbReference type="GO" id="GO:0000963">
    <property type="term" value="P:mitochondrial RNA processing"/>
    <property type="evidence" value="ECO:0007669"/>
    <property type="project" value="TreeGrafter"/>
</dbReference>